<keyword evidence="12 18" id="KW-0460">Magnesium</keyword>
<evidence type="ECO:0000313" key="20">
    <source>
        <dbReference type="EMBL" id="GAA5483299.1"/>
    </source>
</evidence>
<dbReference type="SUPFAM" id="SSF142695">
    <property type="entry name" value="RibA-like"/>
    <property type="match status" value="1"/>
</dbReference>
<comment type="cofactor">
    <cofactor evidence="18">
        <name>Mg(2+)</name>
        <dbReference type="ChEBI" id="CHEBI:18420"/>
    </cofactor>
    <cofactor evidence="18">
        <name>Mn(2+)</name>
        <dbReference type="ChEBI" id="CHEBI:29035"/>
    </cofactor>
    <text evidence="18">Binds 2 divalent metal cations per subunit. Magnesium or manganese.</text>
</comment>
<keyword evidence="10 18" id="KW-0378">Hydrolase</keyword>
<evidence type="ECO:0000256" key="3">
    <source>
        <dbReference type="ARBA" id="ARBA00004853"/>
    </source>
</evidence>
<evidence type="ECO:0000256" key="18">
    <source>
        <dbReference type="HAMAP-Rule" id="MF_01283"/>
    </source>
</evidence>
<evidence type="ECO:0000259" key="19">
    <source>
        <dbReference type="Pfam" id="PF00925"/>
    </source>
</evidence>
<feature type="site" description="Essential for DHBP synthase activity" evidence="18">
    <location>
        <position position="130"/>
    </location>
</feature>
<dbReference type="CDD" id="cd00641">
    <property type="entry name" value="GTP_cyclohydro2"/>
    <property type="match status" value="1"/>
</dbReference>
<feature type="binding site" evidence="18">
    <location>
        <position position="360"/>
    </location>
    <ligand>
        <name>GTP</name>
        <dbReference type="ChEBI" id="CHEBI:37565"/>
    </ligand>
</feature>
<feature type="domain" description="GTP cyclohydrolase II" evidence="19">
    <location>
        <begin position="214"/>
        <end position="376"/>
    </location>
</feature>
<dbReference type="Pfam" id="PF00925">
    <property type="entry name" value="GTP_cyclohydro2"/>
    <property type="match status" value="1"/>
</dbReference>
<keyword evidence="15 18" id="KW-0456">Lyase</keyword>
<feature type="binding site" evidence="18">
    <location>
        <position position="168"/>
    </location>
    <ligand>
        <name>D-ribulose 5-phosphate</name>
        <dbReference type="ChEBI" id="CHEBI:58121"/>
    </ligand>
</feature>
<comment type="pathway">
    <text evidence="3 18">Cofactor biosynthesis; riboflavin biosynthesis; 5-amino-6-(D-ribitylamino)uracil from GTP: step 1/4.</text>
</comment>
<dbReference type="PANTHER" id="PTHR21327">
    <property type="entry name" value="GTP CYCLOHYDROLASE II-RELATED"/>
    <property type="match status" value="1"/>
</dbReference>
<dbReference type="HAMAP" id="MF_00180">
    <property type="entry name" value="RibB"/>
    <property type="match status" value="1"/>
</dbReference>
<dbReference type="Gene3D" id="3.90.870.10">
    <property type="entry name" value="DHBP synthase"/>
    <property type="match status" value="1"/>
</dbReference>
<gene>
    <name evidence="18 20" type="primary">ribBA</name>
    <name evidence="20" type="ORF">Hsar01_02529</name>
</gene>
<evidence type="ECO:0000256" key="17">
    <source>
        <dbReference type="ARBA" id="ARBA00049295"/>
    </source>
</evidence>
<evidence type="ECO:0000256" key="5">
    <source>
        <dbReference type="ARBA" id="ARBA00005520"/>
    </source>
</evidence>
<evidence type="ECO:0000256" key="13">
    <source>
        <dbReference type="ARBA" id="ARBA00023134"/>
    </source>
</evidence>
<dbReference type="HAMAP" id="MF_01283">
    <property type="entry name" value="RibBA"/>
    <property type="match status" value="1"/>
</dbReference>
<evidence type="ECO:0000256" key="1">
    <source>
        <dbReference type="ARBA" id="ARBA00000141"/>
    </source>
</evidence>
<dbReference type="InterPro" id="IPR032677">
    <property type="entry name" value="GTP_cyclohydro_II"/>
</dbReference>
<feature type="binding site" evidence="18">
    <location>
        <position position="355"/>
    </location>
    <ligand>
        <name>GTP</name>
        <dbReference type="ChEBI" id="CHEBI:37565"/>
    </ligand>
</feature>
<dbReference type="InterPro" id="IPR017945">
    <property type="entry name" value="DHBP_synth_RibB-like_a/b_dom"/>
</dbReference>
<keyword evidence="8 18" id="KW-0479">Metal-binding</keyword>
<keyword evidence="21" id="KW-1185">Reference proteome</keyword>
<evidence type="ECO:0000256" key="4">
    <source>
        <dbReference type="ARBA" id="ARBA00004904"/>
    </source>
</evidence>
<comment type="function">
    <text evidence="2 18">Catalyzes the conversion of D-ribulose 5-phosphate to formate and 3,4-dihydroxy-2-butanone 4-phosphate.</text>
</comment>
<feature type="binding site" evidence="18">
    <location>
        <position position="277"/>
    </location>
    <ligand>
        <name>GTP</name>
        <dbReference type="ChEBI" id="CHEBI:37565"/>
    </ligand>
</feature>
<evidence type="ECO:0000256" key="14">
    <source>
        <dbReference type="ARBA" id="ARBA00023211"/>
    </source>
</evidence>
<dbReference type="InterPro" id="IPR000926">
    <property type="entry name" value="RibA"/>
</dbReference>
<keyword evidence="14 18" id="KW-0464">Manganese</keyword>
<evidence type="ECO:0000256" key="15">
    <source>
        <dbReference type="ARBA" id="ARBA00023239"/>
    </source>
</evidence>
<accession>A0ABP9UTE9</accession>
<feature type="binding site" evidence="18">
    <location>
        <begin position="256"/>
        <end position="260"/>
    </location>
    <ligand>
        <name>GTP</name>
        <dbReference type="ChEBI" id="CHEBI:37565"/>
    </ligand>
</feature>
<evidence type="ECO:0000256" key="8">
    <source>
        <dbReference type="ARBA" id="ARBA00022723"/>
    </source>
</evidence>
<proteinExistence type="inferred from homology"/>
<feature type="binding site" evidence="18">
    <location>
        <begin position="144"/>
        <end position="148"/>
    </location>
    <ligand>
        <name>D-ribulose 5-phosphate</name>
        <dbReference type="ChEBI" id="CHEBI:58121"/>
    </ligand>
</feature>
<comment type="cofactor">
    <cofactor evidence="18">
        <name>Zn(2+)</name>
        <dbReference type="ChEBI" id="CHEBI:29105"/>
    </cofactor>
    <text evidence="18">Binds 1 zinc ion per subunit.</text>
</comment>
<dbReference type="Gene3D" id="3.40.50.10990">
    <property type="entry name" value="GTP cyclohydrolase II"/>
    <property type="match status" value="1"/>
</dbReference>
<comment type="caution">
    <text evidence="20">The sequence shown here is derived from an EMBL/GenBank/DDBJ whole genome shotgun (WGS) entry which is preliminary data.</text>
</comment>
<evidence type="ECO:0000256" key="11">
    <source>
        <dbReference type="ARBA" id="ARBA00022833"/>
    </source>
</evidence>
<evidence type="ECO:0000256" key="16">
    <source>
        <dbReference type="ARBA" id="ARBA00023268"/>
    </source>
</evidence>
<dbReference type="EC" id="4.1.99.12" evidence="18"/>
<dbReference type="InterPro" id="IPR036144">
    <property type="entry name" value="RibA-like_sf"/>
</dbReference>
<keyword evidence="11 18" id="KW-0862">Zinc</keyword>
<dbReference type="PIRSF" id="PIRSF001259">
    <property type="entry name" value="RibA"/>
    <property type="match status" value="1"/>
</dbReference>
<dbReference type="PANTHER" id="PTHR21327:SF18">
    <property type="entry name" value="3,4-DIHYDROXY-2-BUTANONE 4-PHOSPHATE SYNTHASE"/>
    <property type="match status" value="1"/>
</dbReference>
<comment type="catalytic activity">
    <reaction evidence="1 18">
        <text>D-ribulose 5-phosphate = (2S)-2-hydroxy-3-oxobutyl phosphate + formate + H(+)</text>
        <dbReference type="Rhea" id="RHEA:18457"/>
        <dbReference type="ChEBI" id="CHEBI:15378"/>
        <dbReference type="ChEBI" id="CHEBI:15740"/>
        <dbReference type="ChEBI" id="CHEBI:58121"/>
        <dbReference type="ChEBI" id="CHEBI:58830"/>
        <dbReference type="EC" id="4.1.99.12"/>
    </reaction>
</comment>
<feature type="active site" description="Nucleophile; for GTP cyclohydrolase activity" evidence="18">
    <location>
        <position position="334"/>
    </location>
</feature>
<feature type="active site" description="Proton acceptor; for GTP cyclohydrolase activity" evidence="18">
    <location>
        <position position="332"/>
    </location>
</feature>
<feature type="binding site" evidence="18">
    <location>
        <position position="147"/>
    </location>
    <ligand>
        <name>Mg(2+)</name>
        <dbReference type="ChEBI" id="CHEBI:18420"/>
        <label>2</label>
    </ligand>
</feature>
<feature type="binding site" evidence="18">
    <location>
        <position position="32"/>
    </location>
    <ligand>
        <name>Mg(2+)</name>
        <dbReference type="ChEBI" id="CHEBI:18420"/>
        <label>2</label>
    </ligand>
</feature>
<dbReference type="InterPro" id="IPR016299">
    <property type="entry name" value="Riboflavin_synth_RibBA"/>
</dbReference>
<evidence type="ECO:0000256" key="10">
    <source>
        <dbReference type="ARBA" id="ARBA00022801"/>
    </source>
</evidence>
<evidence type="ECO:0000313" key="21">
    <source>
        <dbReference type="Proteomes" id="UP001476282"/>
    </source>
</evidence>
<dbReference type="EC" id="3.5.4.25" evidence="18"/>
<evidence type="ECO:0000256" key="2">
    <source>
        <dbReference type="ARBA" id="ARBA00002284"/>
    </source>
</evidence>
<comment type="similarity">
    <text evidence="6 18">In the C-terminal section; belongs to the GTP cyclohydrolase II family.</text>
</comment>
<name>A0ABP9UTE9_9BACT</name>
<keyword evidence="16 18" id="KW-0511">Multifunctional enzyme</keyword>
<feature type="binding site" evidence="18">
    <location>
        <position position="320"/>
    </location>
    <ligand>
        <name>GTP</name>
        <dbReference type="ChEBI" id="CHEBI:37565"/>
    </ligand>
</feature>
<feature type="binding site" evidence="18">
    <location>
        <begin position="31"/>
        <end position="32"/>
    </location>
    <ligand>
        <name>D-ribulose 5-phosphate</name>
        <dbReference type="ChEBI" id="CHEBI:58121"/>
    </ligand>
</feature>
<evidence type="ECO:0000256" key="9">
    <source>
        <dbReference type="ARBA" id="ARBA00022741"/>
    </source>
</evidence>
<dbReference type="Proteomes" id="UP001476282">
    <property type="component" value="Unassembled WGS sequence"/>
</dbReference>
<evidence type="ECO:0000256" key="6">
    <source>
        <dbReference type="ARBA" id="ARBA00008976"/>
    </source>
</evidence>
<dbReference type="NCBIfam" id="TIGR00505">
    <property type="entry name" value="ribA"/>
    <property type="match status" value="1"/>
</dbReference>
<feature type="binding site" evidence="18">
    <location>
        <position position="261"/>
    </location>
    <ligand>
        <name>Zn(2+)</name>
        <dbReference type="ChEBI" id="CHEBI:29105"/>
        <note>catalytic</note>
    </ligand>
</feature>
<keyword evidence="7 18" id="KW-0686">Riboflavin biosynthesis</keyword>
<reference evidence="20 21" key="1">
    <citation type="submission" date="2024-02" db="EMBL/GenBank/DDBJ databases">
        <title>Haloferula sargassicola NBRC 104335.</title>
        <authorList>
            <person name="Ichikawa N."/>
            <person name="Katano-Makiyama Y."/>
            <person name="Hidaka K."/>
        </authorList>
    </citation>
    <scope>NUCLEOTIDE SEQUENCE [LARGE SCALE GENOMIC DNA]</scope>
    <source>
        <strain evidence="20 21">NBRC 104335</strain>
    </source>
</reference>
<feature type="binding site" evidence="18">
    <location>
        <position position="272"/>
    </location>
    <ligand>
        <name>Zn(2+)</name>
        <dbReference type="ChEBI" id="CHEBI:29105"/>
        <note>catalytic</note>
    </ligand>
</feature>
<dbReference type="NCBIfam" id="TIGR00506">
    <property type="entry name" value="ribB"/>
    <property type="match status" value="1"/>
</dbReference>
<comment type="function">
    <text evidence="18">Catalyzes the conversion of GTP to 2,5-diamino-6-ribosylamino-4(3H)-pyrimidinone 5'-phosphate (DARP), formate and pyrophosphate.</text>
</comment>
<dbReference type="NCBIfam" id="NF006803">
    <property type="entry name" value="PRK09311.1"/>
    <property type="match status" value="1"/>
</dbReference>
<sequence length="400" mass="43568">MASALQFSPIDEIIADVAAGKLVIVADDPERENEADLIGAAALCTTEVISFMAVHGRGLICAPITAERAEQLELPQMSRRNREGQKTAFTISVDAATGISTGISAADRARCVRLLAAPAATAEDFVQPGHVFPIQAMPGGTLRRTGHTEAAVDLARLAGQPPAGVICEIMNDDGSMARVGELGDFQEKHSLKACTIAQLIEWRRRSEKLVVREETIKLPTDHGDFDCHLYRIETDGTHHLALSRGEIDRDRPTLVRVHSECLTGDVFHSKRCDCGGQLDAALEHIAREGGVLLYLRQEGRGIGLPAKIHAYKLQEQGLDTIEANEKLGFSADLRDYGMGAQMLQDLGVGKIRLLTNNPKKVVGLDGYGLEIVEQLPIRQSANPHNEHYLNTKRDRMGHSL</sequence>
<evidence type="ECO:0000256" key="12">
    <source>
        <dbReference type="ARBA" id="ARBA00022842"/>
    </source>
</evidence>
<evidence type="ECO:0000256" key="7">
    <source>
        <dbReference type="ARBA" id="ARBA00022619"/>
    </source>
</evidence>
<feature type="binding site" evidence="18">
    <location>
        <position position="36"/>
    </location>
    <ligand>
        <name>D-ribulose 5-phosphate</name>
        <dbReference type="ChEBI" id="CHEBI:58121"/>
    </ligand>
</feature>
<keyword evidence="9 18" id="KW-0547">Nucleotide-binding</keyword>
<feature type="binding site" evidence="18">
    <location>
        <begin position="298"/>
        <end position="300"/>
    </location>
    <ligand>
        <name>GTP</name>
        <dbReference type="ChEBI" id="CHEBI:37565"/>
    </ligand>
</feature>
<dbReference type="NCBIfam" id="NF001591">
    <property type="entry name" value="PRK00393.1"/>
    <property type="match status" value="1"/>
</dbReference>
<comment type="catalytic activity">
    <reaction evidence="17 18">
        <text>GTP + 4 H2O = 2,5-diamino-6-hydroxy-4-(5-phosphoribosylamino)-pyrimidine + formate + 2 phosphate + 3 H(+)</text>
        <dbReference type="Rhea" id="RHEA:23704"/>
        <dbReference type="ChEBI" id="CHEBI:15377"/>
        <dbReference type="ChEBI" id="CHEBI:15378"/>
        <dbReference type="ChEBI" id="CHEBI:15740"/>
        <dbReference type="ChEBI" id="CHEBI:37565"/>
        <dbReference type="ChEBI" id="CHEBI:43474"/>
        <dbReference type="ChEBI" id="CHEBI:58614"/>
        <dbReference type="EC" id="3.5.4.25"/>
    </reaction>
</comment>
<feature type="site" description="Essential for DHBP synthase activity" evidence="18">
    <location>
        <position position="168"/>
    </location>
</feature>
<dbReference type="HAMAP" id="MF_00179">
    <property type="entry name" value="RibA"/>
    <property type="match status" value="1"/>
</dbReference>
<dbReference type="SUPFAM" id="SSF55821">
    <property type="entry name" value="YrdC/RibB"/>
    <property type="match status" value="1"/>
</dbReference>
<dbReference type="Pfam" id="PF00926">
    <property type="entry name" value="DHBP_synthase"/>
    <property type="match status" value="1"/>
</dbReference>
<comment type="similarity">
    <text evidence="5 18">In the N-terminal section; belongs to the DHBP synthase family.</text>
</comment>
<dbReference type="InterPro" id="IPR000422">
    <property type="entry name" value="DHBP_synthase_RibB"/>
</dbReference>
<feature type="region of interest" description="DHBP synthase" evidence="18">
    <location>
        <begin position="1"/>
        <end position="205"/>
    </location>
</feature>
<dbReference type="EMBL" id="BAABRI010000013">
    <property type="protein sequence ID" value="GAA5483299.1"/>
    <property type="molecule type" value="Genomic_DNA"/>
</dbReference>
<keyword evidence="13 18" id="KW-0342">GTP-binding</keyword>
<organism evidence="20 21">
    <name type="scientific">Haloferula sargassicola</name>
    <dbReference type="NCBI Taxonomy" id="490096"/>
    <lineage>
        <taxon>Bacteria</taxon>
        <taxon>Pseudomonadati</taxon>
        <taxon>Verrucomicrobiota</taxon>
        <taxon>Verrucomicrobiia</taxon>
        <taxon>Verrucomicrobiales</taxon>
        <taxon>Verrucomicrobiaceae</taxon>
        <taxon>Haloferula</taxon>
    </lineage>
</organism>
<dbReference type="RefSeq" id="WP_353567413.1">
    <property type="nucleotide sequence ID" value="NZ_BAABRI010000013.1"/>
</dbReference>
<comment type="pathway">
    <text evidence="4 18">Cofactor biosynthesis; riboflavin biosynthesis; 2-hydroxy-3-oxobutyl phosphate from D-ribulose 5-phosphate: step 1/1.</text>
</comment>
<feature type="binding site" evidence="18">
    <location>
        <position position="274"/>
    </location>
    <ligand>
        <name>Zn(2+)</name>
        <dbReference type="ChEBI" id="CHEBI:29105"/>
        <note>catalytic</note>
    </ligand>
</feature>
<protein>
    <recommendedName>
        <fullName evidence="18">Riboflavin biosynthesis protein RibBA</fullName>
    </recommendedName>
    <domain>
        <recommendedName>
            <fullName evidence="18">3,4-dihydroxy-2-butanone 4-phosphate synthase</fullName>
            <shortName evidence="18">DHBP synthase</shortName>
            <ecNumber evidence="18">4.1.99.12</ecNumber>
        </recommendedName>
    </domain>
    <domain>
        <recommendedName>
            <fullName evidence="18">GTP cyclohydrolase-2</fullName>
            <ecNumber evidence="18">3.5.4.25</ecNumber>
        </recommendedName>
        <alternativeName>
            <fullName evidence="18">GTP cyclohydrolase II</fullName>
        </alternativeName>
    </domain>
</protein>
<feature type="region of interest" description="GTP cyclohydrolase II" evidence="18">
    <location>
        <begin position="206"/>
        <end position="400"/>
    </location>
</feature>
<feature type="binding site" evidence="18">
    <location>
        <position position="32"/>
    </location>
    <ligand>
        <name>Mg(2+)</name>
        <dbReference type="ChEBI" id="CHEBI:18420"/>
        <label>1</label>
    </ligand>
</feature>